<dbReference type="Gene3D" id="3.40.50.720">
    <property type="entry name" value="NAD(P)-binding Rossmann-like Domain"/>
    <property type="match status" value="1"/>
</dbReference>
<evidence type="ECO:0000256" key="2">
    <source>
        <dbReference type="ARBA" id="ARBA00013014"/>
    </source>
</evidence>
<evidence type="ECO:0000256" key="6">
    <source>
        <dbReference type="SAM" id="MobiDB-lite"/>
    </source>
</evidence>
<dbReference type="SUPFAM" id="SSF51735">
    <property type="entry name" value="NAD(P)-binding Rossmann-fold domains"/>
    <property type="match status" value="1"/>
</dbReference>
<accession>A0ABR3X2G4</accession>
<organism evidence="9 10">
    <name type="scientific">Paecilomyces lecythidis</name>
    <dbReference type="NCBI Taxonomy" id="3004212"/>
    <lineage>
        <taxon>Eukaryota</taxon>
        <taxon>Fungi</taxon>
        <taxon>Dikarya</taxon>
        <taxon>Ascomycota</taxon>
        <taxon>Pezizomycotina</taxon>
        <taxon>Eurotiomycetes</taxon>
        <taxon>Eurotiomycetidae</taxon>
        <taxon>Eurotiales</taxon>
        <taxon>Thermoascaceae</taxon>
        <taxon>Paecilomyces</taxon>
    </lineage>
</organism>
<comment type="similarity">
    <text evidence="1">Belongs to the ketopantoate reductase family.</text>
</comment>
<dbReference type="InterPro" id="IPR013332">
    <property type="entry name" value="KPR_N"/>
</dbReference>
<keyword evidence="3" id="KW-0521">NADP</keyword>
<dbReference type="PANTHER" id="PTHR43765">
    <property type="entry name" value="2-DEHYDROPANTOATE 2-REDUCTASE-RELATED"/>
    <property type="match status" value="1"/>
</dbReference>
<dbReference type="NCBIfam" id="TIGR00745">
    <property type="entry name" value="apbA_panE"/>
    <property type="match status" value="1"/>
</dbReference>
<dbReference type="EC" id="1.1.1.169" evidence="2"/>
<name>A0ABR3X2G4_9EURO</name>
<dbReference type="Pfam" id="PF08546">
    <property type="entry name" value="ApbA_C"/>
    <property type="match status" value="1"/>
</dbReference>
<dbReference type="InterPro" id="IPR050838">
    <property type="entry name" value="Ketopantoate_reductase"/>
</dbReference>
<dbReference type="InterPro" id="IPR008927">
    <property type="entry name" value="6-PGluconate_DH-like_C_sf"/>
</dbReference>
<evidence type="ECO:0000313" key="9">
    <source>
        <dbReference type="EMBL" id="KAL1870126.1"/>
    </source>
</evidence>
<feature type="domain" description="Ketopantoate reductase C-terminal" evidence="8">
    <location>
        <begin position="280"/>
        <end position="410"/>
    </location>
</feature>
<comment type="caution">
    <text evidence="9">The sequence shown here is derived from an EMBL/GenBank/DDBJ whole genome shotgun (WGS) entry which is preliminary data.</text>
</comment>
<keyword evidence="10" id="KW-1185">Reference proteome</keyword>
<proteinExistence type="inferred from homology"/>
<dbReference type="EMBL" id="JAVDPF010000032">
    <property type="protein sequence ID" value="KAL1870126.1"/>
    <property type="molecule type" value="Genomic_DNA"/>
</dbReference>
<keyword evidence="4" id="KW-0560">Oxidoreductase</keyword>
<dbReference type="Proteomes" id="UP001583193">
    <property type="component" value="Unassembled WGS sequence"/>
</dbReference>
<evidence type="ECO:0000259" key="8">
    <source>
        <dbReference type="Pfam" id="PF08546"/>
    </source>
</evidence>
<evidence type="ECO:0000256" key="1">
    <source>
        <dbReference type="ARBA" id="ARBA00007870"/>
    </source>
</evidence>
<evidence type="ECO:0000256" key="4">
    <source>
        <dbReference type="ARBA" id="ARBA00023002"/>
    </source>
</evidence>
<dbReference type="InterPro" id="IPR013752">
    <property type="entry name" value="KPA_reductase"/>
</dbReference>
<feature type="region of interest" description="Disordered" evidence="6">
    <location>
        <begin position="121"/>
        <end position="144"/>
    </location>
</feature>
<evidence type="ECO:0000259" key="7">
    <source>
        <dbReference type="Pfam" id="PF02558"/>
    </source>
</evidence>
<feature type="domain" description="Ketopantoate reductase N-terminal" evidence="7">
    <location>
        <begin position="134"/>
        <end position="237"/>
    </location>
</feature>
<gene>
    <name evidence="9" type="primary">PAN5</name>
    <name evidence="9" type="ORF">Plec18167_007644</name>
</gene>
<evidence type="ECO:0000256" key="3">
    <source>
        <dbReference type="ARBA" id="ARBA00022857"/>
    </source>
</evidence>
<protein>
    <recommendedName>
        <fullName evidence="2">2-dehydropantoate 2-reductase</fullName>
        <ecNumber evidence="2">1.1.1.169</ecNumber>
    </recommendedName>
    <alternativeName>
        <fullName evidence="5">Ketopantoate reductase</fullName>
    </alternativeName>
</protein>
<evidence type="ECO:0000313" key="10">
    <source>
        <dbReference type="Proteomes" id="UP001583193"/>
    </source>
</evidence>
<sequence length="433" mass="48359">MQTFGCWVTSRPISGGPVRKSWIEDVDEIARETEKRRLSGRIHILGMGNIGTFVAHSLARGTSPPPITLLLHNTDLYRHWLATKGCLSISSNGLDDIRTGFDINVLHDDTWYSLPYWDGSRPRELPSNSDTASEKEIEEQVTRSEQDDEKIECLIVTVKAPQTVRALKSVSHRLTPESTVLFLQNGMGIIDEVNEKVFPHPYERPNYMLGIISHGLFRQVPFKVAHAGIGTTILSPVPSRALTAVEKQDDDWAPSTKYLLRTLTLTAPLVAVAETPTALLQYQLEKLAMNAVINPLTVLMDCENGELLYNYPITRAMRLLLIEISTVICSLPELQGVPGVQNRFAADRLRHMAVQLAQKTAENTSSMLQDVRRGQQTEVEYINGYIIRRGEELGIKCAVNYLIKQLVIAKSDMVTQRQAGAVPFDLSGLEDED</sequence>
<dbReference type="SUPFAM" id="SSF48179">
    <property type="entry name" value="6-phosphogluconate dehydrogenase C-terminal domain-like"/>
    <property type="match status" value="1"/>
</dbReference>
<dbReference type="Gene3D" id="1.10.1040.10">
    <property type="entry name" value="N-(1-d-carboxylethyl)-l-norvaline Dehydrogenase, domain 2"/>
    <property type="match status" value="1"/>
</dbReference>
<dbReference type="InterPro" id="IPR036291">
    <property type="entry name" value="NAD(P)-bd_dom_sf"/>
</dbReference>
<dbReference type="PANTHER" id="PTHR43765:SF2">
    <property type="entry name" value="2-DEHYDROPANTOATE 2-REDUCTASE"/>
    <property type="match status" value="1"/>
</dbReference>
<reference evidence="9 10" key="1">
    <citation type="journal article" date="2024" name="IMA Fungus">
        <title>IMA Genome - F19 : A genome assembly and annotation guide to empower mycologists, including annotated draft genome sequences of Ceratocystis pirilliformis, Diaporthe australafricana, Fusarium ophioides, Paecilomyces lecythidis, and Sporothrix stenoceras.</title>
        <authorList>
            <person name="Aylward J."/>
            <person name="Wilson A.M."/>
            <person name="Visagie C.M."/>
            <person name="Spraker J."/>
            <person name="Barnes I."/>
            <person name="Buitendag C."/>
            <person name="Ceriani C."/>
            <person name="Del Mar Angel L."/>
            <person name="du Plessis D."/>
            <person name="Fuchs T."/>
            <person name="Gasser K."/>
            <person name="Kramer D."/>
            <person name="Li W."/>
            <person name="Munsamy K."/>
            <person name="Piso A."/>
            <person name="Price J.L."/>
            <person name="Sonnekus B."/>
            <person name="Thomas C."/>
            <person name="van der Nest A."/>
            <person name="van Dijk A."/>
            <person name="van Heerden A."/>
            <person name="van Vuuren N."/>
            <person name="Yilmaz N."/>
            <person name="Duong T.A."/>
            <person name="van der Merwe N.A."/>
            <person name="Wingfield M.J."/>
            <person name="Wingfield B.D."/>
        </authorList>
    </citation>
    <scope>NUCLEOTIDE SEQUENCE [LARGE SCALE GENOMIC DNA]</scope>
    <source>
        <strain evidence="9 10">CMW 18167</strain>
    </source>
</reference>
<evidence type="ECO:0000256" key="5">
    <source>
        <dbReference type="ARBA" id="ARBA00032024"/>
    </source>
</evidence>
<dbReference type="InterPro" id="IPR013328">
    <property type="entry name" value="6PGD_dom2"/>
</dbReference>
<feature type="compositionally biased region" description="Basic and acidic residues" evidence="6">
    <location>
        <begin position="132"/>
        <end position="144"/>
    </location>
</feature>
<dbReference type="Pfam" id="PF02558">
    <property type="entry name" value="ApbA"/>
    <property type="match status" value="1"/>
</dbReference>
<dbReference type="InterPro" id="IPR003710">
    <property type="entry name" value="ApbA"/>
</dbReference>